<keyword evidence="5 7" id="KW-0808">Transferase</keyword>
<proteinExistence type="inferred from homology"/>
<dbReference type="PANTHER" id="PTHR11879:SF55">
    <property type="entry name" value="GLUTAMATE OXALOACETATE TRANSAMINASE 1, ISOFORM B"/>
    <property type="match status" value="1"/>
</dbReference>
<dbReference type="InParanoid" id="A3GGD7"/>
<dbReference type="GO" id="GO:0030170">
    <property type="term" value="F:pyridoxal phosphate binding"/>
    <property type="evidence" value="ECO:0007669"/>
    <property type="project" value="InterPro"/>
</dbReference>
<dbReference type="GO" id="GO:0006532">
    <property type="term" value="P:aspartate biosynthetic process"/>
    <property type="evidence" value="ECO:0007669"/>
    <property type="project" value="TreeGrafter"/>
</dbReference>
<comment type="cofactor">
    <cofactor evidence="1">
        <name>pyridoxal 5'-phosphate</name>
        <dbReference type="ChEBI" id="CHEBI:597326"/>
    </cofactor>
</comment>
<evidence type="ECO:0000256" key="4">
    <source>
        <dbReference type="ARBA" id="ARBA00022576"/>
    </source>
</evidence>
<evidence type="ECO:0000256" key="7">
    <source>
        <dbReference type="RuleBase" id="RU000480"/>
    </source>
</evidence>
<accession>A3GGD7</accession>
<dbReference type="STRING" id="322104.A3GGD7"/>
<dbReference type="OMA" id="YSIYLCE"/>
<name>A3GGD7_PICST</name>
<feature type="domain" description="Aminotransferase class I/classII large" evidence="8">
    <location>
        <begin position="32"/>
        <end position="395"/>
    </location>
</feature>
<dbReference type="eggNOG" id="KOG1412">
    <property type="taxonomic scope" value="Eukaryota"/>
</dbReference>
<evidence type="ECO:0000313" key="9">
    <source>
        <dbReference type="EMBL" id="EAZ63503.1"/>
    </source>
</evidence>
<evidence type="ECO:0000256" key="5">
    <source>
        <dbReference type="ARBA" id="ARBA00022679"/>
    </source>
</evidence>
<evidence type="ECO:0000256" key="3">
    <source>
        <dbReference type="ARBA" id="ARBA00011738"/>
    </source>
</evidence>
<evidence type="ECO:0000259" key="8">
    <source>
        <dbReference type="Pfam" id="PF00155"/>
    </source>
</evidence>
<dbReference type="PANTHER" id="PTHR11879">
    <property type="entry name" value="ASPARTATE AMINOTRANSFERASE"/>
    <property type="match status" value="1"/>
</dbReference>
<dbReference type="AlphaFoldDB" id="A3GGD7"/>
<dbReference type="Pfam" id="PF00155">
    <property type="entry name" value="Aminotran_1_2"/>
    <property type="match status" value="1"/>
</dbReference>
<dbReference type="InterPro" id="IPR015422">
    <property type="entry name" value="PyrdxlP-dep_Trfase_small"/>
</dbReference>
<dbReference type="InterPro" id="IPR000796">
    <property type="entry name" value="Asp_trans"/>
</dbReference>
<dbReference type="GO" id="GO:0004069">
    <property type="term" value="F:L-aspartate:2-oxoglutarate aminotransferase activity"/>
    <property type="evidence" value="ECO:0007669"/>
    <property type="project" value="UniProtKB-EC"/>
</dbReference>
<dbReference type="Gene3D" id="3.90.1150.10">
    <property type="entry name" value="Aspartate Aminotransferase, domain 1"/>
    <property type="match status" value="1"/>
</dbReference>
<protein>
    <recommendedName>
        <fullName evidence="7">Aspartate aminotransferase</fullName>
        <ecNumber evidence="7">2.6.1.1</ecNumber>
    </recommendedName>
</protein>
<dbReference type="GO" id="GO:0005829">
    <property type="term" value="C:cytosol"/>
    <property type="evidence" value="ECO:0007669"/>
    <property type="project" value="TreeGrafter"/>
</dbReference>
<dbReference type="NCBIfam" id="NF006719">
    <property type="entry name" value="PRK09257.1"/>
    <property type="match status" value="1"/>
</dbReference>
<dbReference type="InterPro" id="IPR004838">
    <property type="entry name" value="NHTrfase_class1_PyrdxlP-BS"/>
</dbReference>
<dbReference type="InterPro" id="IPR015421">
    <property type="entry name" value="PyrdxlP-dep_Trfase_major"/>
</dbReference>
<evidence type="ECO:0000256" key="1">
    <source>
        <dbReference type="ARBA" id="ARBA00001933"/>
    </source>
</evidence>
<dbReference type="CDD" id="cd00609">
    <property type="entry name" value="AAT_like"/>
    <property type="match status" value="1"/>
</dbReference>
<dbReference type="OrthoDB" id="6752799at2759"/>
<organism evidence="9 10">
    <name type="scientific">Scheffersomyces stipitis (strain ATCC 58785 / CBS 6054 / NBRC 10063 / NRRL Y-11545)</name>
    <name type="common">Yeast</name>
    <name type="synonym">Pichia stipitis</name>
    <dbReference type="NCBI Taxonomy" id="322104"/>
    <lineage>
        <taxon>Eukaryota</taxon>
        <taxon>Fungi</taxon>
        <taxon>Dikarya</taxon>
        <taxon>Ascomycota</taxon>
        <taxon>Saccharomycotina</taxon>
        <taxon>Pichiomycetes</taxon>
        <taxon>Debaryomycetaceae</taxon>
        <taxon>Scheffersomyces</taxon>
    </lineage>
</organism>
<keyword evidence="10" id="KW-1185">Reference proteome</keyword>
<dbReference type="InterPro" id="IPR004839">
    <property type="entry name" value="Aminotransferase_I/II_large"/>
</dbReference>
<dbReference type="Proteomes" id="UP000002258">
    <property type="component" value="Chromosome 1"/>
</dbReference>
<dbReference type="PROSITE" id="PS00105">
    <property type="entry name" value="AA_TRANSFER_CLASS_1"/>
    <property type="match status" value="1"/>
</dbReference>
<dbReference type="Gene3D" id="3.40.640.10">
    <property type="entry name" value="Type I PLP-dependent aspartate aminotransferase-like (Major domain)"/>
    <property type="match status" value="1"/>
</dbReference>
<evidence type="ECO:0000256" key="2">
    <source>
        <dbReference type="ARBA" id="ARBA00007441"/>
    </source>
</evidence>
<dbReference type="GeneID" id="4851336"/>
<dbReference type="SUPFAM" id="SSF53383">
    <property type="entry name" value="PLP-dependent transferases"/>
    <property type="match status" value="1"/>
</dbReference>
<dbReference type="RefSeq" id="XP_001387526.1">
    <property type="nucleotide sequence ID" value="XM_001387489.1"/>
</dbReference>
<comment type="subunit">
    <text evidence="3 7">Homodimer.</text>
</comment>
<reference evidence="9 10" key="1">
    <citation type="journal article" date="2007" name="Nat. Biotechnol.">
        <title>Genome sequence of the lignocellulose-bioconverting and xylose-fermenting yeast Pichia stipitis.</title>
        <authorList>
            <person name="Jeffries T.W."/>
            <person name="Grigoriev I.V."/>
            <person name="Grimwood J."/>
            <person name="Laplaza J.M."/>
            <person name="Aerts A."/>
            <person name="Salamov A."/>
            <person name="Schmutz J."/>
            <person name="Lindquist E."/>
            <person name="Dehal P."/>
            <person name="Shapiro H."/>
            <person name="Jin Y.S."/>
            <person name="Passoth V."/>
            <person name="Richardson P.M."/>
        </authorList>
    </citation>
    <scope>NUCLEOTIDE SEQUENCE [LARGE SCALE GENOMIC DNA]</scope>
    <source>
        <strain evidence="10">ATCC 58785 / CBS 6054 / NBRC 10063 / NRRL Y-11545</strain>
    </source>
</reference>
<comment type="similarity">
    <text evidence="2">Belongs to the class-I pyridoxal-phosphate-dependent aminotransferase family.</text>
</comment>
<dbReference type="EMBL" id="AAVQ01000001">
    <property type="protein sequence ID" value="EAZ63503.1"/>
    <property type="molecule type" value="Genomic_DNA"/>
</dbReference>
<comment type="miscellaneous">
    <text evidence="7">In eukaryotes there are cytoplasmic, mitochondrial and chloroplastic isozymes.</text>
</comment>
<gene>
    <name evidence="9" type="primary">AAT22</name>
    <name evidence="9" type="ORF">PICST_51039</name>
</gene>
<evidence type="ECO:0000256" key="6">
    <source>
        <dbReference type="ARBA" id="ARBA00022898"/>
    </source>
</evidence>
<comment type="caution">
    <text evidence="9">The sequence shown here is derived from an EMBL/GenBank/DDBJ whole genome shotgun (WGS) entry which is preliminary data.</text>
</comment>
<dbReference type="PRINTS" id="PR00799">
    <property type="entry name" value="TRANSAMINASE"/>
</dbReference>
<comment type="catalytic activity">
    <reaction evidence="7">
        <text>L-aspartate + 2-oxoglutarate = oxaloacetate + L-glutamate</text>
        <dbReference type="Rhea" id="RHEA:21824"/>
        <dbReference type="ChEBI" id="CHEBI:16452"/>
        <dbReference type="ChEBI" id="CHEBI:16810"/>
        <dbReference type="ChEBI" id="CHEBI:29985"/>
        <dbReference type="ChEBI" id="CHEBI:29991"/>
        <dbReference type="EC" id="2.6.1.1"/>
    </reaction>
</comment>
<evidence type="ECO:0000313" key="10">
    <source>
        <dbReference type="Proteomes" id="UP000002258"/>
    </source>
</evidence>
<dbReference type="InterPro" id="IPR015424">
    <property type="entry name" value="PyrdxlP-dep_Trfase"/>
</dbReference>
<dbReference type="KEGG" id="pic:PICST_51039"/>
<keyword evidence="6" id="KW-0663">Pyridoxal phosphate</keyword>
<dbReference type="EC" id="2.6.1.1" evidence="7"/>
<sequence length="403" mass="44772">MTVTSKFNQLVREEPDPIVKTMSLYAQDPSPNKVDVSIGVYKSESGGPYLFPCVAEAKKILAANDPGHNYTNMQGIPEFLEGARRAAFGEKYASEGKLASLQTISGTGALHMAFLFLREAGYTNYYLGVPSWSNYVSMVEHVGGKVTTFNHYREDTKDVDFDSVVATLESAPADSVFIFQTCCHNPTGADYTQEQWTKIAELVKQRSIIPLLDTAYQGFSSGDKEKDAWAIRHFYELGIEFVVSQSFSKNLGLYGERVGAMHAVVQDKEFVPNAQSTLVALFRSECSFAPAFGARVASIVFQSPELQKVWREDVANITKRLKSVRQKVLERLTKLQTPGTWDNVIKQEGLFWYSGLTPAQNDRLISKHSVYSTSIGRVNIAGLSDANINYFCDAVDEVVRAIN</sequence>
<keyword evidence="4 7" id="KW-0032">Aminotransferase</keyword>
<dbReference type="HOGENOM" id="CLU_032440_1_2_1"/>